<evidence type="ECO:0000256" key="2">
    <source>
        <dbReference type="ARBA" id="ARBA00024900"/>
    </source>
</evidence>
<comment type="function">
    <text evidence="2">Destroys radicals which are normally produced within the cells and which are toxic to biological systems. May play a role in favoring mycobacterial survival in phagocytes.</text>
</comment>
<dbReference type="RefSeq" id="WP_288183564.1">
    <property type="nucleotide sequence ID" value="NZ_LT608335.1"/>
</dbReference>
<comment type="catalytic activity">
    <reaction evidence="3">
        <text>2 superoxide + 2 H(+) = H2O2 + O2</text>
        <dbReference type="Rhea" id="RHEA:20696"/>
        <dbReference type="ChEBI" id="CHEBI:15378"/>
        <dbReference type="ChEBI" id="CHEBI:15379"/>
        <dbReference type="ChEBI" id="CHEBI:16240"/>
        <dbReference type="ChEBI" id="CHEBI:18421"/>
        <dbReference type="EC" id="1.15.1.1"/>
    </reaction>
</comment>
<evidence type="ECO:0000259" key="4">
    <source>
        <dbReference type="Pfam" id="PF00080"/>
    </source>
</evidence>
<keyword evidence="3" id="KW-0560">Oxidoreductase</keyword>
<dbReference type="Gene3D" id="2.60.40.200">
    <property type="entry name" value="Superoxide dismutase, copper/zinc binding domain"/>
    <property type="match status" value="1"/>
</dbReference>
<dbReference type="InterPro" id="IPR018152">
    <property type="entry name" value="SOD_Cu/Zn_BS"/>
</dbReference>
<dbReference type="SUPFAM" id="SSF49329">
    <property type="entry name" value="Cu,Zn superoxide dismutase-like"/>
    <property type="match status" value="1"/>
</dbReference>
<comment type="cofactor">
    <cofactor evidence="3">
        <name>Cu cation</name>
        <dbReference type="ChEBI" id="CHEBI:23378"/>
    </cofactor>
    <text evidence="3">Binds 1 copper ion per subunit.</text>
</comment>
<dbReference type="AlphaFoldDB" id="A0A212LQD7"/>
<sequence length="158" mass="17192">MADNLAIAYLRGGPLAPEIKGEVTFRSVRGGTKVTVEVWGLPRYQPASNGKQPVGPHGFHLHERGTCKVGDPDDPFMAAGGHWNPTNQPHGNHAGDFPVLFSNKGFAYMSFFTDKFTVAEVIGKTVIIHESPDDYRTQPSGNSGRRLACGVIRRCQDS</sequence>
<name>A0A212LQD7_9FIRM</name>
<organism evidence="5">
    <name type="scientific">uncultured Sporomusa sp</name>
    <dbReference type="NCBI Taxonomy" id="307249"/>
    <lineage>
        <taxon>Bacteria</taxon>
        <taxon>Bacillati</taxon>
        <taxon>Bacillota</taxon>
        <taxon>Negativicutes</taxon>
        <taxon>Selenomonadales</taxon>
        <taxon>Sporomusaceae</taxon>
        <taxon>Sporomusa</taxon>
        <taxon>environmental samples</taxon>
    </lineage>
</organism>
<dbReference type="InterPro" id="IPR001424">
    <property type="entry name" value="SOD_Cu_Zn_dom"/>
</dbReference>
<evidence type="ECO:0000256" key="1">
    <source>
        <dbReference type="ARBA" id="ARBA00010457"/>
    </source>
</evidence>
<dbReference type="PROSITE" id="PS00332">
    <property type="entry name" value="SOD_CU_ZN_2"/>
    <property type="match status" value="1"/>
</dbReference>
<dbReference type="PANTHER" id="PTHR10003">
    <property type="entry name" value="SUPEROXIDE DISMUTASE CU-ZN -RELATED"/>
    <property type="match status" value="1"/>
</dbReference>
<dbReference type="Pfam" id="PF00080">
    <property type="entry name" value="Sod_Cu"/>
    <property type="match status" value="1"/>
</dbReference>
<keyword evidence="3" id="KW-0479">Metal-binding</keyword>
<accession>A0A212LQD7</accession>
<dbReference type="CDD" id="cd00305">
    <property type="entry name" value="Cu-Zn_Superoxide_Dismutase"/>
    <property type="match status" value="1"/>
</dbReference>
<keyword evidence="3" id="KW-0186">Copper</keyword>
<dbReference type="GO" id="GO:0005507">
    <property type="term" value="F:copper ion binding"/>
    <property type="evidence" value="ECO:0007669"/>
    <property type="project" value="InterPro"/>
</dbReference>
<dbReference type="EC" id="1.15.1.1" evidence="3"/>
<comment type="cofactor">
    <cofactor evidence="3">
        <name>Zn(2+)</name>
        <dbReference type="ChEBI" id="CHEBI:29105"/>
    </cofactor>
    <text evidence="3">Binds 1 zinc ion per subunit.</text>
</comment>
<feature type="domain" description="Superoxide dismutase copper/zinc binding" evidence="4">
    <location>
        <begin position="19"/>
        <end position="152"/>
    </location>
</feature>
<evidence type="ECO:0000256" key="3">
    <source>
        <dbReference type="RuleBase" id="RU000393"/>
    </source>
</evidence>
<reference evidence="5" key="1">
    <citation type="submission" date="2016-08" db="EMBL/GenBank/DDBJ databases">
        <authorList>
            <person name="Seilhamer J.J."/>
        </authorList>
    </citation>
    <scope>NUCLEOTIDE SEQUENCE</scope>
    <source>
        <strain evidence="5">86</strain>
    </source>
</reference>
<dbReference type="InterPro" id="IPR024134">
    <property type="entry name" value="SOD_Cu/Zn_/chaperone"/>
</dbReference>
<comment type="similarity">
    <text evidence="1 3">Belongs to the Cu-Zn superoxide dismutase family.</text>
</comment>
<dbReference type="InterPro" id="IPR036423">
    <property type="entry name" value="SOD-like_Cu/Zn_dom_sf"/>
</dbReference>
<keyword evidence="3" id="KW-0862">Zinc</keyword>
<proteinExistence type="inferred from homology"/>
<evidence type="ECO:0000313" key="5">
    <source>
        <dbReference type="EMBL" id="SCM79639.1"/>
    </source>
</evidence>
<protein>
    <recommendedName>
        <fullName evidence="3">Superoxide dismutase [Cu-Zn]</fullName>
        <ecNumber evidence="3">1.15.1.1</ecNumber>
    </recommendedName>
</protein>
<dbReference type="EMBL" id="FMJE01000003">
    <property type="protein sequence ID" value="SCM79639.1"/>
    <property type="molecule type" value="Genomic_DNA"/>
</dbReference>
<dbReference type="GO" id="GO:0004784">
    <property type="term" value="F:superoxide dismutase activity"/>
    <property type="evidence" value="ECO:0007669"/>
    <property type="project" value="UniProtKB-EC"/>
</dbReference>
<gene>
    <name evidence="5" type="ORF">KL86SPO_30020</name>
</gene>